<evidence type="ECO:0000256" key="5">
    <source>
        <dbReference type="ARBA" id="ARBA00022840"/>
    </source>
</evidence>
<keyword evidence="11 12" id="KW-0535">Nitrogen fixation</keyword>
<dbReference type="InterPro" id="IPR009057">
    <property type="entry name" value="Homeodomain-like_sf"/>
</dbReference>
<dbReference type="Proteomes" id="UP000002601">
    <property type="component" value="Chromosome"/>
</dbReference>
<evidence type="ECO:0000256" key="7">
    <source>
        <dbReference type="ARBA" id="ARBA00023015"/>
    </source>
</evidence>
<accession>C6BXM7</accession>
<dbReference type="OrthoDB" id="9763792at2"/>
<dbReference type="FunFam" id="3.40.50.300:FF:000006">
    <property type="entry name" value="DNA-binding transcriptional regulator NtrC"/>
    <property type="match status" value="1"/>
</dbReference>
<gene>
    <name evidence="15" type="ordered locus">Desal_0518</name>
</gene>
<evidence type="ECO:0000256" key="12">
    <source>
        <dbReference type="RuleBase" id="RU368029"/>
    </source>
</evidence>
<organism evidence="15 16">
    <name type="scientific">Maridesulfovibrio salexigens (strain ATCC 14822 / DSM 2638 / NCIMB 8403 / VKM B-1763)</name>
    <name type="common">Desulfovibrio salexigens</name>
    <dbReference type="NCBI Taxonomy" id="526222"/>
    <lineage>
        <taxon>Bacteria</taxon>
        <taxon>Pseudomonadati</taxon>
        <taxon>Thermodesulfobacteriota</taxon>
        <taxon>Desulfovibrionia</taxon>
        <taxon>Desulfovibrionales</taxon>
        <taxon>Desulfovibrionaceae</taxon>
        <taxon>Maridesulfovibrio</taxon>
    </lineage>
</organism>
<dbReference type="EMBL" id="CP001649">
    <property type="protein sequence ID" value="ACS78585.1"/>
    <property type="molecule type" value="Genomic_DNA"/>
</dbReference>
<dbReference type="Gene3D" id="1.10.10.60">
    <property type="entry name" value="Homeodomain-like"/>
    <property type="match status" value="1"/>
</dbReference>
<dbReference type="GO" id="GO:0003700">
    <property type="term" value="F:DNA-binding transcription factor activity"/>
    <property type="evidence" value="ECO:0007669"/>
    <property type="project" value="UniProtKB-UniRule"/>
</dbReference>
<evidence type="ECO:0000313" key="15">
    <source>
        <dbReference type="EMBL" id="ACS78585.1"/>
    </source>
</evidence>
<evidence type="ECO:0000256" key="10">
    <source>
        <dbReference type="ARBA" id="ARBA00023163"/>
    </source>
</evidence>
<dbReference type="SUPFAM" id="SSF46689">
    <property type="entry name" value="Homeodomain-like"/>
    <property type="match status" value="1"/>
</dbReference>
<dbReference type="Gene3D" id="3.40.50.300">
    <property type="entry name" value="P-loop containing nucleotide triphosphate hydrolases"/>
    <property type="match status" value="1"/>
</dbReference>
<dbReference type="GO" id="GO:0043565">
    <property type="term" value="F:sequence-specific DNA binding"/>
    <property type="evidence" value="ECO:0007669"/>
    <property type="project" value="InterPro"/>
</dbReference>
<dbReference type="KEGG" id="dsa:Desal_0518"/>
<dbReference type="SUPFAM" id="SSF52540">
    <property type="entry name" value="P-loop containing nucleoside triphosphate hydrolases"/>
    <property type="match status" value="1"/>
</dbReference>
<dbReference type="GO" id="GO:0005524">
    <property type="term" value="F:ATP binding"/>
    <property type="evidence" value="ECO:0007669"/>
    <property type="project" value="UniProtKB-KW"/>
</dbReference>
<evidence type="ECO:0000256" key="11">
    <source>
        <dbReference type="ARBA" id="ARBA00023231"/>
    </source>
</evidence>
<feature type="region of interest" description="Disordered" evidence="13">
    <location>
        <begin position="448"/>
        <end position="468"/>
    </location>
</feature>
<dbReference type="InterPro" id="IPR058031">
    <property type="entry name" value="AAA_lid_NorR"/>
</dbReference>
<evidence type="ECO:0000256" key="9">
    <source>
        <dbReference type="ARBA" id="ARBA00023159"/>
    </source>
</evidence>
<dbReference type="NCBIfam" id="TIGR01817">
    <property type="entry name" value="nifA"/>
    <property type="match status" value="1"/>
</dbReference>
<dbReference type="InterPro" id="IPR010113">
    <property type="entry name" value="Nif-specific_regulatory_prot"/>
</dbReference>
<dbReference type="Pfam" id="PF13185">
    <property type="entry name" value="GAF_2"/>
    <property type="match status" value="1"/>
</dbReference>
<comment type="function">
    <text evidence="1 12">Required for activation of most nif operons, which are directly involved in nitrogen fixation.</text>
</comment>
<evidence type="ECO:0000259" key="14">
    <source>
        <dbReference type="PROSITE" id="PS50045"/>
    </source>
</evidence>
<dbReference type="HOGENOM" id="CLU_000445_95_2_7"/>
<evidence type="ECO:0000313" key="16">
    <source>
        <dbReference type="Proteomes" id="UP000002601"/>
    </source>
</evidence>
<dbReference type="SUPFAM" id="SSF55781">
    <property type="entry name" value="GAF domain-like"/>
    <property type="match status" value="1"/>
</dbReference>
<keyword evidence="9 12" id="KW-0010">Activator</keyword>
<sequence length="530" mass="59258">MYPSLHGLKLSALLAICQAIEQALDLESALDGVLSILSENLSMKRATVTLYDPETKQLSINASYGLSIEEKQRGVYRLDEGVTGRIFQTGEPYYVPDISKEPLFLDKTGARKIERAKVGFIGVPIILHSEPIGVLNVDRIFGDHVAAEEDIDFLKIVATLIGQFISLNEKILEREAALKRENTSLKYQISKKSKGLYIVGQSSAMVEVQRQLEKVAPTKATVLLLGESGVGKTLMAKIIHELSDRSSHPFIKVNCASIPENLLESELFGHEKGAFTGAASTRPGRFEEADGGTIFLDEIGEFPMSLQAKLLRVLQEKELERIGSNKTRNIDVRILAATNRDLGVLVERSEFRLDLYYRLNIFPITVPPLRDRKEDITGLLNYFIQKMADDYGRKMFFTPAALDSLMLYDWPGNVREMQNLLERLVIMSDSEYITLEFLKSYLAPGQRGTSSNSSGSSAPAPNDELPHCTSLKEVERNEVVAALERSGWIQYKAAETLGLSARQMGYRVKRYGLESMIAEGRARLRRMKNN</sequence>
<keyword evidence="16" id="KW-1185">Reference proteome</keyword>
<dbReference type="STRING" id="526222.Desal_0518"/>
<dbReference type="RefSeq" id="WP_015850404.1">
    <property type="nucleotide sequence ID" value="NC_012881.1"/>
</dbReference>
<feature type="compositionally biased region" description="Low complexity" evidence="13">
    <location>
        <begin position="448"/>
        <end position="462"/>
    </location>
</feature>
<dbReference type="PRINTS" id="PR01590">
    <property type="entry name" value="HTHFIS"/>
</dbReference>
<evidence type="ECO:0000256" key="13">
    <source>
        <dbReference type="SAM" id="MobiDB-lite"/>
    </source>
</evidence>
<dbReference type="Pfam" id="PF00158">
    <property type="entry name" value="Sigma54_activat"/>
    <property type="match status" value="1"/>
</dbReference>
<proteinExistence type="predicted"/>
<dbReference type="SMART" id="SM00382">
    <property type="entry name" value="AAA"/>
    <property type="match status" value="1"/>
</dbReference>
<keyword evidence="5" id="KW-0067">ATP-binding</keyword>
<keyword evidence="4" id="KW-0547">Nucleotide-binding</keyword>
<dbReference type="InterPro" id="IPR029016">
    <property type="entry name" value="GAF-like_dom_sf"/>
</dbReference>
<dbReference type="InterPro" id="IPR002197">
    <property type="entry name" value="HTH_Fis"/>
</dbReference>
<dbReference type="PROSITE" id="PS50045">
    <property type="entry name" value="SIGMA54_INTERACT_4"/>
    <property type="match status" value="1"/>
</dbReference>
<dbReference type="InterPro" id="IPR003593">
    <property type="entry name" value="AAA+_ATPase"/>
</dbReference>
<dbReference type="GO" id="GO:0000160">
    <property type="term" value="P:phosphorelay signal transduction system"/>
    <property type="evidence" value="ECO:0007669"/>
    <property type="project" value="UniProtKB-UniRule"/>
</dbReference>
<evidence type="ECO:0000256" key="4">
    <source>
        <dbReference type="ARBA" id="ARBA00022741"/>
    </source>
</evidence>
<evidence type="ECO:0000256" key="2">
    <source>
        <dbReference type="ARBA" id="ARBA00011135"/>
    </source>
</evidence>
<dbReference type="Pfam" id="PF02954">
    <property type="entry name" value="HTH_8"/>
    <property type="match status" value="1"/>
</dbReference>
<dbReference type="PANTHER" id="PTHR32071">
    <property type="entry name" value="TRANSCRIPTIONAL REGULATORY PROTEIN"/>
    <property type="match status" value="1"/>
</dbReference>
<dbReference type="InterPro" id="IPR027417">
    <property type="entry name" value="P-loop_NTPase"/>
</dbReference>
<protein>
    <recommendedName>
        <fullName evidence="3 12">Nif-specific regulatory protein</fullName>
    </recommendedName>
</protein>
<comment type="subunit">
    <text evidence="2 12">Interacts with sigma-54.</text>
</comment>
<keyword evidence="8 12" id="KW-0238">DNA-binding</keyword>
<dbReference type="PROSITE" id="PS00676">
    <property type="entry name" value="SIGMA54_INTERACT_2"/>
    <property type="match status" value="1"/>
</dbReference>
<keyword evidence="10 12" id="KW-0804">Transcription</keyword>
<feature type="domain" description="Sigma-54 factor interaction" evidence="14">
    <location>
        <begin position="198"/>
        <end position="426"/>
    </location>
</feature>
<evidence type="ECO:0000256" key="3">
    <source>
        <dbReference type="ARBA" id="ARBA00015308"/>
    </source>
</evidence>
<evidence type="ECO:0000256" key="6">
    <source>
        <dbReference type="ARBA" id="ARBA00023012"/>
    </source>
</evidence>
<dbReference type="GO" id="GO:0009399">
    <property type="term" value="P:nitrogen fixation"/>
    <property type="evidence" value="ECO:0007669"/>
    <property type="project" value="UniProtKB-UniRule"/>
</dbReference>
<name>C6BXM7_MARSD</name>
<dbReference type="PROSITE" id="PS00675">
    <property type="entry name" value="SIGMA54_INTERACT_1"/>
    <property type="match status" value="1"/>
</dbReference>
<dbReference type="AlphaFoldDB" id="C6BXM7"/>
<dbReference type="eggNOG" id="COG3604">
    <property type="taxonomic scope" value="Bacteria"/>
</dbReference>
<dbReference type="InterPro" id="IPR002078">
    <property type="entry name" value="Sigma_54_int"/>
</dbReference>
<evidence type="ECO:0000256" key="8">
    <source>
        <dbReference type="ARBA" id="ARBA00023125"/>
    </source>
</evidence>
<evidence type="ECO:0000256" key="1">
    <source>
        <dbReference type="ARBA" id="ARBA00002167"/>
    </source>
</evidence>
<dbReference type="SMART" id="SM00065">
    <property type="entry name" value="GAF"/>
    <property type="match status" value="1"/>
</dbReference>
<dbReference type="Gene3D" id="3.30.450.40">
    <property type="match status" value="1"/>
</dbReference>
<dbReference type="InterPro" id="IPR025662">
    <property type="entry name" value="Sigma_54_int_dom_ATP-bd_1"/>
</dbReference>
<dbReference type="Pfam" id="PF25601">
    <property type="entry name" value="AAA_lid_14"/>
    <property type="match status" value="1"/>
</dbReference>
<dbReference type="InterPro" id="IPR025943">
    <property type="entry name" value="Sigma_54_int_dom_ATP-bd_2"/>
</dbReference>
<dbReference type="PANTHER" id="PTHR32071:SF117">
    <property type="entry name" value="PTS-DEPENDENT DIHYDROXYACETONE KINASE OPERON REGULATORY PROTEIN-RELATED"/>
    <property type="match status" value="1"/>
</dbReference>
<keyword evidence="7 12" id="KW-0805">Transcription regulation</keyword>
<reference evidence="15 16" key="1">
    <citation type="submission" date="2009-06" db="EMBL/GenBank/DDBJ databases">
        <title>Complete sequence of Desulfovibrio salexigens DSM 2638.</title>
        <authorList>
            <consortium name="US DOE Joint Genome Institute"/>
            <person name="Lucas S."/>
            <person name="Copeland A."/>
            <person name="Lapidus A."/>
            <person name="Glavina del Rio T."/>
            <person name="Tice H."/>
            <person name="Bruce D."/>
            <person name="Goodwin L."/>
            <person name="Pitluck S."/>
            <person name="Munk A.C."/>
            <person name="Brettin T."/>
            <person name="Detter J.C."/>
            <person name="Han C."/>
            <person name="Tapia R."/>
            <person name="Larimer F."/>
            <person name="Land M."/>
            <person name="Hauser L."/>
            <person name="Kyrpides N."/>
            <person name="Anderson I."/>
            <person name="Wall J.D."/>
            <person name="Arkin A.P."/>
            <person name="Dehal P."/>
            <person name="Chivian D."/>
            <person name="Giles B."/>
            <person name="Hazen T.C."/>
        </authorList>
    </citation>
    <scope>NUCLEOTIDE SEQUENCE [LARGE SCALE GENOMIC DNA]</scope>
    <source>
        <strain evidence="16">ATCC 14822 / DSM 2638 / NCIMB 8403 / VKM B-1763</strain>
    </source>
</reference>
<dbReference type="CDD" id="cd00009">
    <property type="entry name" value="AAA"/>
    <property type="match status" value="1"/>
</dbReference>
<dbReference type="Gene3D" id="1.10.8.60">
    <property type="match status" value="1"/>
</dbReference>
<keyword evidence="6 12" id="KW-0902">Two-component regulatory system</keyword>
<dbReference type="InterPro" id="IPR003018">
    <property type="entry name" value="GAF"/>
</dbReference>